<evidence type="ECO:0000313" key="1">
    <source>
        <dbReference type="EMBL" id="MBV7391995.1"/>
    </source>
</evidence>
<name>A0ABS6TGP7_9ENTE</name>
<accession>A0ABS6TGP7</accession>
<reference evidence="1 2" key="1">
    <citation type="submission" date="2021-06" db="EMBL/GenBank/DDBJ databases">
        <title>Enterococcus alishanensis sp. nov., a novel lactic acid bacterium isolated from fresh coffee beans.</title>
        <authorList>
            <person name="Chen Y.-S."/>
        </authorList>
    </citation>
    <scope>NUCLEOTIDE SEQUENCE [LARGE SCALE GENOMIC DNA]</scope>
    <source>
        <strain evidence="1 2">ALS3</strain>
    </source>
</reference>
<sequence length="120" mass="13650">MNLKKLLNYLLRRFTEKKCPSEQAILLGSKKQAICHFVTCEEFNQNVENSLEKTREILANVKGNLVINGNLTQTVISKLIKLSQIQNRQFIVVVNDGYNLSITDDVNKAQDLAVIIEETE</sequence>
<comment type="caution">
    <text evidence="1">The sequence shown here is derived from an EMBL/GenBank/DDBJ whole genome shotgun (WGS) entry which is preliminary data.</text>
</comment>
<protein>
    <submittedName>
        <fullName evidence="1">DUF1694 domain-containing protein</fullName>
    </submittedName>
</protein>
<evidence type="ECO:0000313" key="2">
    <source>
        <dbReference type="Proteomes" id="UP000774130"/>
    </source>
</evidence>
<keyword evidence="2" id="KW-1185">Reference proteome</keyword>
<proteinExistence type="predicted"/>
<organism evidence="1 2">
    <name type="scientific">Enterococcus alishanensis</name>
    <dbReference type="NCBI Taxonomy" id="1303817"/>
    <lineage>
        <taxon>Bacteria</taxon>
        <taxon>Bacillati</taxon>
        <taxon>Bacillota</taxon>
        <taxon>Bacilli</taxon>
        <taxon>Lactobacillales</taxon>
        <taxon>Enterococcaceae</taxon>
        <taxon>Enterococcus</taxon>
    </lineage>
</organism>
<dbReference type="Proteomes" id="UP000774130">
    <property type="component" value="Unassembled WGS sequence"/>
</dbReference>
<dbReference type="RefSeq" id="WP_218327208.1">
    <property type="nucleotide sequence ID" value="NZ_JAHUZB010000007.1"/>
</dbReference>
<gene>
    <name evidence="1" type="ORF">KUA55_15040</name>
</gene>
<dbReference type="EMBL" id="JAHUZB010000007">
    <property type="protein sequence ID" value="MBV7391995.1"/>
    <property type="molecule type" value="Genomic_DNA"/>
</dbReference>